<dbReference type="WBParaSite" id="ES5_v2.g20773.t1">
    <property type="protein sequence ID" value="ES5_v2.g20773.t1"/>
    <property type="gene ID" value="ES5_v2.g20773"/>
</dbReference>
<organism evidence="1 2">
    <name type="scientific">Panagrolaimus sp. ES5</name>
    <dbReference type="NCBI Taxonomy" id="591445"/>
    <lineage>
        <taxon>Eukaryota</taxon>
        <taxon>Metazoa</taxon>
        <taxon>Ecdysozoa</taxon>
        <taxon>Nematoda</taxon>
        <taxon>Chromadorea</taxon>
        <taxon>Rhabditida</taxon>
        <taxon>Tylenchina</taxon>
        <taxon>Panagrolaimomorpha</taxon>
        <taxon>Panagrolaimoidea</taxon>
        <taxon>Panagrolaimidae</taxon>
        <taxon>Panagrolaimus</taxon>
    </lineage>
</organism>
<reference evidence="2" key="1">
    <citation type="submission" date="2022-11" db="UniProtKB">
        <authorList>
            <consortium name="WormBaseParasite"/>
        </authorList>
    </citation>
    <scope>IDENTIFICATION</scope>
</reference>
<dbReference type="Proteomes" id="UP000887579">
    <property type="component" value="Unplaced"/>
</dbReference>
<evidence type="ECO:0000313" key="2">
    <source>
        <dbReference type="WBParaSite" id="ES5_v2.g20773.t1"/>
    </source>
</evidence>
<evidence type="ECO:0000313" key="1">
    <source>
        <dbReference type="Proteomes" id="UP000887579"/>
    </source>
</evidence>
<name>A0AC34FTJ3_9BILA</name>
<proteinExistence type="predicted"/>
<sequence length="139" mass="15770">MATTTTATTSQAISSKNSKNSKNTTNETKPLATATTSLSDEKDIVQHSSFETEKPERKKIKSNYFFTVAYHLALWAILVGIGFPFFYYFCQPNHSGRPSYYGYGSLIGHYPTDEKDIVQHSSFEAEKPERKKIKSNYYS</sequence>
<protein>
    <submittedName>
        <fullName evidence="2">Transmembrane protein</fullName>
    </submittedName>
</protein>
<accession>A0AC34FTJ3</accession>